<evidence type="ECO:0008006" key="3">
    <source>
        <dbReference type="Google" id="ProtNLM"/>
    </source>
</evidence>
<gene>
    <name evidence="1" type="ORF">PF008_g32895</name>
</gene>
<dbReference type="AlphaFoldDB" id="A0A6G0PYI9"/>
<comment type="caution">
    <text evidence="1">The sequence shown here is derived from an EMBL/GenBank/DDBJ whole genome shotgun (WGS) entry which is preliminary data.</text>
</comment>
<dbReference type="PANTHER" id="PTHR33129:SF1">
    <property type="entry name" value="ATP-BINDING PROTEIN"/>
    <property type="match status" value="1"/>
</dbReference>
<dbReference type="PANTHER" id="PTHR33129">
    <property type="entry name" value="PROTEIN KINASE DOMAIN-CONTAINING PROTEIN-RELATED"/>
    <property type="match status" value="1"/>
</dbReference>
<name>A0A6G0PYI9_9STRA</name>
<dbReference type="Proteomes" id="UP000486351">
    <property type="component" value="Unassembled WGS sequence"/>
</dbReference>
<reference evidence="1 2" key="1">
    <citation type="submission" date="2018-09" db="EMBL/GenBank/DDBJ databases">
        <title>Genomic investigation of the strawberry pathogen Phytophthora fragariae indicates pathogenicity is determined by transcriptional variation in three key races.</title>
        <authorList>
            <person name="Adams T.M."/>
            <person name="Armitage A.D."/>
            <person name="Sobczyk M.K."/>
            <person name="Bates H.J."/>
            <person name="Dunwell J.M."/>
            <person name="Nellist C.F."/>
            <person name="Harrison R.J."/>
        </authorList>
    </citation>
    <scope>NUCLEOTIDE SEQUENCE [LARGE SCALE GENOMIC DNA]</scope>
    <source>
        <strain evidence="1 2">NOV-77</strain>
    </source>
</reference>
<dbReference type="Gene3D" id="3.40.50.300">
    <property type="entry name" value="P-loop containing nucleotide triphosphate hydrolases"/>
    <property type="match status" value="1"/>
</dbReference>
<organism evidence="1 2">
    <name type="scientific">Phytophthora fragariae</name>
    <dbReference type="NCBI Taxonomy" id="53985"/>
    <lineage>
        <taxon>Eukaryota</taxon>
        <taxon>Sar</taxon>
        <taxon>Stramenopiles</taxon>
        <taxon>Oomycota</taxon>
        <taxon>Peronosporomycetes</taxon>
        <taxon>Peronosporales</taxon>
        <taxon>Peronosporaceae</taxon>
        <taxon>Phytophthora</taxon>
    </lineage>
</organism>
<sequence length="216" mass="24100">YLGQDFYVRSCYSKYYKYVMGLLDRPNTAVVTVTGTPGIGKSIFCAYFLQRFSFEDKEATIITLSHSRKSVLKKAAAWKGGEMLGSAVAKAADSSAMSAVIENAERQDTHRLIYLIDGPPRIHPGDAQSVVFASPNDAWFSYIRKDWTRPMVVMPLWTMKELEAAAIELDLTMQVDDPPFDEESMGALEDVPVARIADLVEQRFHVFGGVARECLS</sequence>
<protein>
    <recommendedName>
        <fullName evidence="3">AAA+ ATPase domain-containing protein</fullName>
    </recommendedName>
</protein>
<accession>A0A6G0PYI9</accession>
<evidence type="ECO:0000313" key="2">
    <source>
        <dbReference type="Proteomes" id="UP000486351"/>
    </source>
</evidence>
<dbReference type="InterPro" id="IPR027417">
    <property type="entry name" value="P-loop_NTPase"/>
</dbReference>
<dbReference type="InterPro" id="IPR052980">
    <property type="entry name" value="Crinkler_effector"/>
</dbReference>
<evidence type="ECO:0000313" key="1">
    <source>
        <dbReference type="EMBL" id="KAE9261279.1"/>
    </source>
</evidence>
<dbReference type="SUPFAM" id="SSF52540">
    <property type="entry name" value="P-loop containing nucleoside triphosphate hydrolases"/>
    <property type="match status" value="1"/>
</dbReference>
<proteinExistence type="predicted"/>
<feature type="non-terminal residue" evidence="1">
    <location>
        <position position="1"/>
    </location>
</feature>
<feature type="non-terminal residue" evidence="1">
    <location>
        <position position="216"/>
    </location>
</feature>
<dbReference type="EMBL" id="QXFY01010374">
    <property type="protein sequence ID" value="KAE9261279.1"/>
    <property type="molecule type" value="Genomic_DNA"/>
</dbReference>